<proteinExistence type="predicted"/>
<dbReference type="OrthoDB" id="1912764at2"/>
<keyword evidence="3" id="KW-1185">Reference proteome</keyword>
<sequence>MKKTISLLGWLGVIFTIIALILTLLTTYHFTYVKYFNDYYTLQWSIFCTMIIWTINMMVFRSNFKNIVYPITCAAIACATMFFMHMKVF</sequence>
<keyword evidence="1" id="KW-0472">Membrane</keyword>
<feature type="transmembrane region" description="Helical" evidence="1">
    <location>
        <begin position="42"/>
        <end position="60"/>
    </location>
</feature>
<gene>
    <name evidence="2" type="ORF">CLLU_00910</name>
</gene>
<organism evidence="2 3">
    <name type="scientific">Clostridium luticellarii</name>
    <dbReference type="NCBI Taxonomy" id="1691940"/>
    <lineage>
        <taxon>Bacteria</taxon>
        <taxon>Bacillati</taxon>
        <taxon>Bacillota</taxon>
        <taxon>Clostridia</taxon>
        <taxon>Eubacteriales</taxon>
        <taxon>Clostridiaceae</taxon>
        <taxon>Clostridium</taxon>
    </lineage>
</organism>
<reference evidence="2 3" key="1">
    <citation type="submission" date="2018-03" db="EMBL/GenBank/DDBJ databases">
        <title>Genome sequence of Clostridium luticellarii DSM 29923.</title>
        <authorList>
            <person name="Poehlein A."/>
            <person name="Daniel R."/>
        </authorList>
    </citation>
    <scope>NUCLEOTIDE SEQUENCE [LARGE SCALE GENOMIC DNA]</scope>
    <source>
        <strain evidence="2 3">DSM 29923</strain>
    </source>
</reference>
<evidence type="ECO:0000313" key="3">
    <source>
        <dbReference type="Proteomes" id="UP000237798"/>
    </source>
</evidence>
<evidence type="ECO:0000256" key="1">
    <source>
        <dbReference type="SAM" id="Phobius"/>
    </source>
</evidence>
<keyword evidence="1" id="KW-1133">Transmembrane helix</keyword>
<dbReference type="Proteomes" id="UP000237798">
    <property type="component" value="Unassembled WGS sequence"/>
</dbReference>
<comment type="caution">
    <text evidence="2">The sequence shown here is derived from an EMBL/GenBank/DDBJ whole genome shotgun (WGS) entry which is preliminary data.</text>
</comment>
<accession>A0A2T0BSS1</accession>
<evidence type="ECO:0000313" key="2">
    <source>
        <dbReference type="EMBL" id="PRR86910.1"/>
    </source>
</evidence>
<dbReference type="AlphaFoldDB" id="A0A2T0BSS1"/>
<protein>
    <submittedName>
        <fullName evidence="2">Uncharacterized protein</fullName>
    </submittedName>
</protein>
<name>A0A2T0BSS1_9CLOT</name>
<feature type="transmembrane region" description="Helical" evidence="1">
    <location>
        <begin position="67"/>
        <end position="86"/>
    </location>
</feature>
<feature type="transmembrane region" description="Helical" evidence="1">
    <location>
        <begin position="7"/>
        <end position="30"/>
    </location>
</feature>
<dbReference type="EMBL" id="PVXP01000001">
    <property type="protein sequence ID" value="PRR86910.1"/>
    <property type="molecule type" value="Genomic_DNA"/>
</dbReference>
<dbReference type="RefSeq" id="WP_106007606.1">
    <property type="nucleotide sequence ID" value="NZ_JALCPJ010000026.1"/>
</dbReference>
<keyword evidence="1" id="KW-0812">Transmembrane</keyword>